<dbReference type="GO" id="GO:0005506">
    <property type="term" value="F:iron ion binding"/>
    <property type="evidence" value="ECO:0007669"/>
    <property type="project" value="InterPro"/>
</dbReference>
<evidence type="ECO:0000256" key="4">
    <source>
        <dbReference type="ARBA" id="ARBA00023033"/>
    </source>
</evidence>
<comment type="caution">
    <text evidence="7">The sequence shown here is derived from an EMBL/GenBank/DDBJ whole genome shotgun (WGS) entry which is preliminary data.</text>
</comment>
<dbReference type="OrthoDB" id="6432079at2759"/>
<gene>
    <name evidence="7" type="primary">CYP1A2</name>
    <name evidence="7" type="ORF">TNCT_372631</name>
</gene>
<dbReference type="PANTHER" id="PTHR24300">
    <property type="entry name" value="CYTOCHROME P450 508A4-RELATED"/>
    <property type="match status" value="1"/>
</dbReference>
<evidence type="ECO:0000256" key="1">
    <source>
        <dbReference type="ARBA" id="ARBA00010617"/>
    </source>
</evidence>
<accession>A0A8X6LNP9</accession>
<organism evidence="7 8">
    <name type="scientific">Trichonephila clavata</name>
    <name type="common">Joro spider</name>
    <name type="synonym">Nephila clavata</name>
    <dbReference type="NCBI Taxonomy" id="2740835"/>
    <lineage>
        <taxon>Eukaryota</taxon>
        <taxon>Metazoa</taxon>
        <taxon>Ecdysozoa</taxon>
        <taxon>Arthropoda</taxon>
        <taxon>Chelicerata</taxon>
        <taxon>Arachnida</taxon>
        <taxon>Araneae</taxon>
        <taxon>Araneomorphae</taxon>
        <taxon>Entelegynae</taxon>
        <taxon>Araneoidea</taxon>
        <taxon>Nephilidae</taxon>
        <taxon>Trichonephila</taxon>
    </lineage>
</organism>
<dbReference type="AlphaFoldDB" id="A0A8X6LNP9"/>
<evidence type="ECO:0000256" key="2">
    <source>
        <dbReference type="ARBA" id="ARBA00022723"/>
    </source>
</evidence>
<sequence>MCCQICPRAFFGARSETVRVTVDWLLLVCAAYPEAQKKILREIDEVVGRDRFPTGQDHPNMPFTEAAITELMRWRTIVPLNLMRYTLQASELNGYYIPKNSHILLVLWAVDNNEKLWGTDVNEYKPERFLSEVGRKVIKPEYAIPFSVGKRSCPGKTLAEIEIFLYLVAILQKFEISAPLGKEIDLEGELGLAFQPKRQDLCLKLRQ</sequence>
<dbReference type="Proteomes" id="UP000887116">
    <property type="component" value="Unassembled WGS sequence"/>
</dbReference>
<dbReference type="GO" id="GO:0006082">
    <property type="term" value="P:organic acid metabolic process"/>
    <property type="evidence" value="ECO:0007669"/>
    <property type="project" value="TreeGrafter"/>
</dbReference>
<feature type="binding site" description="axial binding residue" evidence="5">
    <location>
        <position position="153"/>
    </location>
    <ligand>
        <name>heme</name>
        <dbReference type="ChEBI" id="CHEBI:30413"/>
    </ligand>
    <ligandPart>
        <name>Fe</name>
        <dbReference type="ChEBI" id="CHEBI:18248"/>
    </ligandPart>
</feature>
<dbReference type="PANTHER" id="PTHR24300:SF375">
    <property type="entry name" value="CYTOCHROME P450 FAMILY"/>
    <property type="match status" value="1"/>
</dbReference>
<dbReference type="InterPro" id="IPR001128">
    <property type="entry name" value="Cyt_P450"/>
</dbReference>
<keyword evidence="6" id="KW-0560">Oxidoreductase</keyword>
<evidence type="ECO:0000256" key="6">
    <source>
        <dbReference type="RuleBase" id="RU000461"/>
    </source>
</evidence>
<proteinExistence type="inferred from homology"/>
<keyword evidence="3 5" id="KW-0408">Iron</keyword>
<keyword evidence="2 5" id="KW-0479">Metal-binding</keyword>
<dbReference type="GO" id="GO:0020037">
    <property type="term" value="F:heme binding"/>
    <property type="evidence" value="ECO:0007669"/>
    <property type="project" value="InterPro"/>
</dbReference>
<evidence type="ECO:0000313" key="7">
    <source>
        <dbReference type="EMBL" id="GFR15027.1"/>
    </source>
</evidence>
<comment type="cofactor">
    <cofactor evidence="5">
        <name>heme</name>
        <dbReference type="ChEBI" id="CHEBI:30413"/>
    </cofactor>
</comment>
<evidence type="ECO:0000256" key="3">
    <source>
        <dbReference type="ARBA" id="ARBA00023004"/>
    </source>
</evidence>
<dbReference type="PRINTS" id="PR00385">
    <property type="entry name" value="P450"/>
</dbReference>
<evidence type="ECO:0000313" key="8">
    <source>
        <dbReference type="Proteomes" id="UP000887116"/>
    </source>
</evidence>
<reference evidence="7" key="1">
    <citation type="submission" date="2020-07" db="EMBL/GenBank/DDBJ databases">
        <title>Multicomponent nature underlies the extraordinary mechanical properties of spider dragline silk.</title>
        <authorList>
            <person name="Kono N."/>
            <person name="Nakamura H."/>
            <person name="Mori M."/>
            <person name="Yoshida Y."/>
            <person name="Ohtoshi R."/>
            <person name="Malay A.D."/>
            <person name="Moran D.A.P."/>
            <person name="Tomita M."/>
            <person name="Numata K."/>
            <person name="Arakawa K."/>
        </authorList>
    </citation>
    <scope>NUCLEOTIDE SEQUENCE</scope>
</reference>
<keyword evidence="8" id="KW-1185">Reference proteome</keyword>
<keyword evidence="4 6" id="KW-0503">Monooxygenase</keyword>
<dbReference type="InterPro" id="IPR050182">
    <property type="entry name" value="Cytochrome_P450_fam2"/>
</dbReference>
<dbReference type="InterPro" id="IPR002401">
    <property type="entry name" value="Cyt_P450_E_grp-I"/>
</dbReference>
<dbReference type="Gene3D" id="1.10.630.10">
    <property type="entry name" value="Cytochrome P450"/>
    <property type="match status" value="1"/>
</dbReference>
<dbReference type="InterPro" id="IPR036396">
    <property type="entry name" value="Cyt_P450_sf"/>
</dbReference>
<dbReference type="EMBL" id="BMAO01017343">
    <property type="protein sequence ID" value="GFR15027.1"/>
    <property type="molecule type" value="Genomic_DNA"/>
</dbReference>
<dbReference type="GO" id="GO:0005737">
    <property type="term" value="C:cytoplasm"/>
    <property type="evidence" value="ECO:0007669"/>
    <property type="project" value="TreeGrafter"/>
</dbReference>
<dbReference type="SUPFAM" id="SSF48264">
    <property type="entry name" value="Cytochrome P450"/>
    <property type="match status" value="1"/>
</dbReference>
<comment type="similarity">
    <text evidence="1 6">Belongs to the cytochrome P450 family.</text>
</comment>
<dbReference type="Pfam" id="PF00067">
    <property type="entry name" value="p450"/>
    <property type="match status" value="1"/>
</dbReference>
<dbReference type="PROSITE" id="PS00086">
    <property type="entry name" value="CYTOCHROME_P450"/>
    <property type="match status" value="1"/>
</dbReference>
<evidence type="ECO:0000256" key="5">
    <source>
        <dbReference type="PIRSR" id="PIRSR602401-1"/>
    </source>
</evidence>
<dbReference type="GO" id="GO:0016712">
    <property type="term" value="F:oxidoreductase activity, acting on paired donors, with incorporation or reduction of molecular oxygen, reduced flavin or flavoprotein as one donor, and incorporation of one atom of oxygen"/>
    <property type="evidence" value="ECO:0007669"/>
    <property type="project" value="TreeGrafter"/>
</dbReference>
<protein>
    <submittedName>
        <fullName evidence="7">Cytochrome P450 1A2</fullName>
    </submittedName>
</protein>
<keyword evidence="5 6" id="KW-0349">Heme</keyword>
<dbReference type="InterPro" id="IPR017972">
    <property type="entry name" value="Cyt_P450_CS"/>
</dbReference>
<dbReference type="GO" id="GO:0006805">
    <property type="term" value="P:xenobiotic metabolic process"/>
    <property type="evidence" value="ECO:0007669"/>
    <property type="project" value="TreeGrafter"/>
</dbReference>
<dbReference type="PRINTS" id="PR00463">
    <property type="entry name" value="EP450I"/>
</dbReference>
<name>A0A8X6LNP9_TRICU</name>